<dbReference type="HOGENOM" id="CLU_2338164_0_0_1"/>
<dbReference type="Proteomes" id="UP000018721">
    <property type="component" value="Unassembled WGS sequence"/>
</dbReference>
<name>V9E1U7_PHYNI</name>
<keyword evidence="2" id="KW-1185">Reference proteome</keyword>
<protein>
    <recommendedName>
        <fullName evidence="3">N-acetyltransferase domain-containing protein</fullName>
    </recommendedName>
</protein>
<gene>
    <name evidence="1" type="ORF">F443_20241</name>
</gene>
<comment type="caution">
    <text evidence="1">The sequence shown here is derived from an EMBL/GenBank/DDBJ whole genome shotgun (WGS) entry which is preliminary data.</text>
</comment>
<evidence type="ECO:0000313" key="1">
    <source>
        <dbReference type="EMBL" id="ETI33049.1"/>
    </source>
</evidence>
<evidence type="ECO:0000313" key="2">
    <source>
        <dbReference type="Proteomes" id="UP000018721"/>
    </source>
</evidence>
<dbReference type="AlphaFoldDB" id="V9E1U7"/>
<reference evidence="1 2" key="1">
    <citation type="submission" date="2013-11" db="EMBL/GenBank/DDBJ databases">
        <title>The Genome Sequence of Phytophthora parasitica P1569.</title>
        <authorList>
            <consortium name="The Broad Institute Genomics Platform"/>
            <person name="Russ C."/>
            <person name="Tyler B."/>
            <person name="Panabieres F."/>
            <person name="Shan W."/>
            <person name="Tripathy S."/>
            <person name="Grunwald N."/>
            <person name="Machado M."/>
            <person name="Johnson C.S."/>
            <person name="Arredondo F."/>
            <person name="Hong C."/>
            <person name="Coffey M."/>
            <person name="Young S.K."/>
            <person name="Zeng Q."/>
            <person name="Gargeya S."/>
            <person name="Fitzgerald M."/>
            <person name="Abouelleil A."/>
            <person name="Alvarado L."/>
            <person name="Chapman S.B."/>
            <person name="Gainer-Dewar J."/>
            <person name="Goldberg J."/>
            <person name="Griggs A."/>
            <person name="Gujja S."/>
            <person name="Hansen M."/>
            <person name="Howarth C."/>
            <person name="Imamovic A."/>
            <person name="Ireland A."/>
            <person name="Larimer J."/>
            <person name="McCowan C."/>
            <person name="Murphy C."/>
            <person name="Pearson M."/>
            <person name="Poon T.W."/>
            <person name="Priest M."/>
            <person name="Roberts A."/>
            <person name="Saif S."/>
            <person name="Shea T."/>
            <person name="Sykes S."/>
            <person name="Wortman J."/>
            <person name="Nusbaum C."/>
            <person name="Birren B."/>
        </authorList>
    </citation>
    <scope>NUCLEOTIDE SEQUENCE [LARGE SCALE GENOMIC DNA]</scope>
    <source>
        <strain evidence="1 2">P1569</strain>
    </source>
</reference>
<accession>V9E1U7</accession>
<dbReference type="EMBL" id="ANIZ01003527">
    <property type="protein sequence ID" value="ETI33049.1"/>
    <property type="molecule type" value="Genomic_DNA"/>
</dbReference>
<proteinExistence type="predicted"/>
<organism evidence="1 2">
    <name type="scientific">Phytophthora nicotianae P1569</name>
    <dbReference type="NCBI Taxonomy" id="1317065"/>
    <lineage>
        <taxon>Eukaryota</taxon>
        <taxon>Sar</taxon>
        <taxon>Stramenopiles</taxon>
        <taxon>Oomycota</taxon>
        <taxon>Peronosporomycetes</taxon>
        <taxon>Peronosporales</taxon>
        <taxon>Peronosporaceae</taxon>
        <taxon>Phytophthora</taxon>
    </lineage>
</organism>
<sequence>MGILNCEIVIRQHRTEDLPQLWRCSRLECARMKRSATCPSSRRCTCSLNSDLSDIGGIYITPGGNFWIATPKTNSQKWLASWAFSLKTTRKESCDECP</sequence>
<evidence type="ECO:0008006" key="3">
    <source>
        <dbReference type="Google" id="ProtNLM"/>
    </source>
</evidence>